<comment type="similarity">
    <text evidence="4 11">Belongs to the serine/threonine dehydratase family.</text>
</comment>
<evidence type="ECO:0000256" key="7">
    <source>
        <dbReference type="ARBA" id="ARBA00022737"/>
    </source>
</evidence>
<comment type="function">
    <text evidence="11">Catalyzes the anaerobic formation of alpha-ketobutyrate and ammonia from threonine in a two-step reaction. The first step involved a dehydration of threonine and a production of enamine intermediates (aminocrotonate), which tautomerizes to its imine form (iminobutyrate). Both intermediates are unstable and short-lived. The second step is the nonenzymatic hydrolysis of the enamine/imine intermediates to form 2-ketobutyrate and free ammonia. In the low water environment of the cell, the second step is accelerated by RidA.</text>
</comment>
<dbReference type="CDD" id="cd01562">
    <property type="entry name" value="Thr-dehyd"/>
    <property type="match status" value="1"/>
</dbReference>
<dbReference type="CDD" id="cd04907">
    <property type="entry name" value="ACT_ThrD-I_2"/>
    <property type="match status" value="1"/>
</dbReference>
<gene>
    <name evidence="11 13" type="primary">ilvA</name>
    <name evidence="13" type="ORF">EVB00_00875</name>
</gene>
<evidence type="ECO:0000259" key="12">
    <source>
        <dbReference type="PROSITE" id="PS51672"/>
    </source>
</evidence>
<dbReference type="SUPFAM" id="SSF53686">
    <property type="entry name" value="Tryptophan synthase beta subunit-like PLP-dependent enzymes"/>
    <property type="match status" value="1"/>
</dbReference>
<keyword evidence="8 11" id="KW-0663">Pyridoxal phosphate</keyword>
<dbReference type="InterPro" id="IPR001721">
    <property type="entry name" value="TD_ACT-like"/>
</dbReference>
<dbReference type="Pfam" id="PF00585">
    <property type="entry name" value="Thr_dehydrat_C"/>
    <property type="match status" value="2"/>
</dbReference>
<organism evidence="13 14">
    <name type="scientific">SAR86 cluster bacterium</name>
    <dbReference type="NCBI Taxonomy" id="2030880"/>
    <lineage>
        <taxon>Bacteria</taxon>
        <taxon>Pseudomonadati</taxon>
        <taxon>Pseudomonadota</taxon>
        <taxon>Gammaproteobacteria</taxon>
        <taxon>SAR86 cluster</taxon>
    </lineage>
</organism>
<evidence type="ECO:0000256" key="4">
    <source>
        <dbReference type="ARBA" id="ARBA00010869"/>
    </source>
</evidence>
<comment type="caution">
    <text evidence="13">The sequence shown here is derived from an EMBL/GenBank/DDBJ whole genome shotgun (WGS) entry which is preliminary data.</text>
</comment>
<evidence type="ECO:0000256" key="10">
    <source>
        <dbReference type="ARBA" id="ARBA00023304"/>
    </source>
</evidence>
<accession>A0A520MBN3</accession>
<dbReference type="AlphaFoldDB" id="A0A520MBN3"/>
<feature type="domain" description="ACT-like" evidence="12">
    <location>
        <begin position="340"/>
        <end position="411"/>
    </location>
</feature>
<dbReference type="Proteomes" id="UP000318359">
    <property type="component" value="Unassembled WGS sequence"/>
</dbReference>
<dbReference type="Gene3D" id="3.40.50.1100">
    <property type="match status" value="2"/>
</dbReference>
<evidence type="ECO:0000256" key="9">
    <source>
        <dbReference type="ARBA" id="ARBA00023239"/>
    </source>
</evidence>
<comment type="catalytic activity">
    <reaction evidence="1 11">
        <text>L-threonine = 2-oxobutanoate + NH4(+)</text>
        <dbReference type="Rhea" id="RHEA:22108"/>
        <dbReference type="ChEBI" id="CHEBI:16763"/>
        <dbReference type="ChEBI" id="CHEBI:28938"/>
        <dbReference type="ChEBI" id="CHEBI:57926"/>
        <dbReference type="EC" id="4.3.1.19"/>
    </reaction>
</comment>
<evidence type="ECO:0000256" key="2">
    <source>
        <dbReference type="ARBA" id="ARBA00001933"/>
    </source>
</evidence>
<keyword evidence="7" id="KW-0677">Repeat</keyword>
<dbReference type="NCBIfam" id="NF006674">
    <property type="entry name" value="PRK09224.1"/>
    <property type="match status" value="1"/>
</dbReference>
<dbReference type="InterPro" id="IPR045865">
    <property type="entry name" value="ACT-like_dom_sf"/>
</dbReference>
<keyword evidence="10 11" id="KW-0100">Branched-chain amino acid biosynthesis</keyword>
<dbReference type="Gene3D" id="3.40.1020.10">
    <property type="entry name" value="Biosynthetic Threonine Deaminase, Domain 3"/>
    <property type="match status" value="1"/>
</dbReference>
<dbReference type="InterPro" id="IPR001926">
    <property type="entry name" value="TrpB-like_PALP"/>
</dbReference>
<dbReference type="FunFam" id="3.40.50.1100:FF:000005">
    <property type="entry name" value="Threonine dehydratase catabolic"/>
    <property type="match status" value="1"/>
</dbReference>
<evidence type="ECO:0000313" key="13">
    <source>
        <dbReference type="EMBL" id="RZO18640.1"/>
    </source>
</evidence>
<dbReference type="GO" id="GO:0006565">
    <property type="term" value="P:L-serine catabolic process"/>
    <property type="evidence" value="ECO:0007669"/>
    <property type="project" value="TreeGrafter"/>
</dbReference>
<name>A0A520MBN3_9GAMM</name>
<evidence type="ECO:0000313" key="14">
    <source>
        <dbReference type="Proteomes" id="UP000318359"/>
    </source>
</evidence>
<dbReference type="GO" id="GO:0004794">
    <property type="term" value="F:threonine deaminase activity"/>
    <property type="evidence" value="ECO:0007669"/>
    <property type="project" value="UniProtKB-UniRule"/>
</dbReference>
<dbReference type="UniPathway" id="UPA00047">
    <property type="reaction ID" value="UER00054"/>
</dbReference>
<dbReference type="GO" id="GO:0009097">
    <property type="term" value="P:isoleucine biosynthetic process"/>
    <property type="evidence" value="ECO:0007669"/>
    <property type="project" value="UniProtKB-UniRule"/>
</dbReference>
<comment type="subunit">
    <text evidence="11">Homotetramer.</text>
</comment>
<dbReference type="GO" id="GO:0006567">
    <property type="term" value="P:L-threonine catabolic process"/>
    <property type="evidence" value="ECO:0007669"/>
    <property type="project" value="TreeGrafter"/>
</dbReference>
<dbReference type="GO" id="GO:0003941">
    <property type="term" value="F:L-serine ammonia-lyase activity"/>
    <property type="evidence" value="ECO:0007669"/>
    <property type="project" value="TreeGrafter"/>
</dbReference>
<dbReference type="CDD" id="cd04906">
    <property type="entry name" value="ACT_ThrD-I_1"/>
    <property type="match status" value="1"/>
</dbReference>
<dbReference type="InterPro" id="IPR036052">
    <property type="entry name" value="TrpB-like_PALP_sf"/>
</dbReference>
<keyword evidence="5 11" id="KW-0028">Amino-acid biosynthesis</keyword>
<dbReference type="EMBL" id="SHBM01000006">
    <property type="protein sequence ID" value="RZO18640.1"/>
    <property type="molecule type" value="Genomic_DNA"/>
</dbReference>
<dbReference type="SUPFAM" id="SSF55021">
    <property type="entry name" value="ACT-like"/>
    <property type="match status" value="2"/>
</dbReference>
<evidence type="ECO:0000256" key="11">
    <source>
        <dbReference type="RuleBase" id="RU362012"/>
    </source>
</evidence>
<dbReference type="InterPro" id="IPR050147">
    <property type="entry name" value="Ser/Thr_Dehydratase"/>
</dbReference>
<dbReference type="Pfam" id="PF00291">
    <property type="entry name" value="PALP"/>
    <property type="match status" value="1"/>
</dbReference>
<evidence type="ECO:0000256" key="6">
    <source>
        <dbReference type="ARBA" id="ARBA00022624"/>
    </source>
</evidence>
<dbReference type="InterPro" id="IPR038110">
    <property type="entry name" value="TD_ACT-like_sf"/>
</dbReference>
<dbReference type="InterPro" id="IPR005787">
    <property type="entry name" value="Thr_deHydtase_biosynth"/>
</dbReference>
<evidence type="ECO:0000256" key="3">
    <source>
        <dbReference type="ARBA" id="ARBA00004810"/>
    </source>
</evidence>
<protein>
    <recommendedName>
        <fullName evidence="11">L-threonine dehydratase</fullName>
        <ecNumber evidence="11">4.3.1.19</ecNumber>
    </recommendedName>
    <alternativeName>
        <fullName evidence="11">Threonine deaminase</fullName>
    </alternativeName>
</protein>
<comment type="pathway">
    <text evidence="3 11">Amino-acid biosynthesis; L-isoleucine biosynthesis; 2-oxobutanoate from L-threonine: step 1/1.</text>
</comment>
<evidence type="ECO:0000256" key="8">
    <source>
        <dbReference type="ARBA" id="ARBA00022898"/>
    </source>
</evidence>
<dbReference type="PANTHER" id="PTHR48078">
    <property type="entry name" value="THREONINE DEHYDRATASE, MITOCHONDRIAL-RELATED"/>
    <property type="match status" value="1"/>
</dbReference>
<comment type="cofactor">
    <cofactor evidence="2 11">
        <name>pyridoxal 5'-phosphate</name>
        <dbReference type="ChEBI" id="CHEBI:597326"/>
    </cofactor>
</comment>
<evidence type="ECO:0000256" key="5">
    <source>
        <dbReference type="ARBA" id="ARBA00022605"/>
    </source>
</evidence>
<proteinExistence type="inferred from homology"/>
<dbReference type="PROSITE" id="PS51672">
    <property type="entry name" value="ACT_LIKE"/>
    <property type="match status" value="2"/>
</dbReference>
<evidence type="ECO:0000256" key="1">
    <source>
        <dbReference type="ARBA" id="ARBA00001274"/>
    </source>
</evidence>
<keyword evidence="6 11" id="KW-0412">Isoleucine biosynthesis</keyword>
<dbReference type="EC" id="4.3.1.19" evidence="11"/>
<dbReference type="NCBIfam" id="TIGR01124">
    <property type="entry name" value="ilvA_2Cterm"/>
    <property type="match status" value="1"/>
</dbReference>
<dbReference type="PANTHER" id="PTHR48078:SF11">
    <property type="entry name" value="THREONINE DEHYDRATASE, MITOCHONDRIAL"/>
    <property type="match status" value="1"/>
</dbReference>
<reference evidence="13 14" key="1">
    <citation type="submission" date="2019-02" db="EMBL/GenBank/DDBJ databases">
        <title>Prokaryotic population dynamics and viral predation in marine succession experiment using metagenomics: the confinement effect.</title>
        <authorList>
            <person name="Haro-Moreno J.M."/>
            <person name="Rodriguez-Valera F."/>
            <person name="Lopez-Perez M."/>
        </authorList>
    </citation>
    <scope>NUCLEOTIDE SEQUENCE [LARGE SCALE GENOMIC DNA]</scope>
    <source>
        <strain evidence="13">MED-G167</strain>
    </source>
</reference>
<keyword evidence="9 11" id="KW-0456">Lyase</keyword>
<sequence length="517" mass="57609">MRLKINKTGSFKHSKKYLKLINEADVYDVAIKSPITFAKNISAKGNNKIFLKREDLQPVFSFKNRGAYNKIISLTPSQKKKGVIAASAGNHAQGVAYACKKLRIPCLIVMPITSPDIKVSSVKSFGAKILLDGDNINQSLKTALSLAKKKKLEFIHPFDDPLTIAGQGTIGKEILEDTEDYNAVFIPVGGGGLLAGISSWIAQNEDNKKIKIYGVEVEDSASLLEAIKFDKRVRLREVGLFADGVAVEQIGKANFDVIKECVDGVITVSVDEVCAAVKDIFEDTRVLSEPAGAVALAGLKKYGKKIKDKKLLAISSGANVNFERLSYIVERSELGENKEKILSIQIPEKPGSFLKLCRIFGRAQITEFNYRMADNDIAYVLVGIRTKTEESFKALKIKLRKSSFKFNDLTRNEISNDHLRHMVGGRNNQDINKNSERIFRSEFPQKPDALLNFLKDFGNNWNISLFHYRNLGAAFAKVLIGIQDNQENGKKLEAHLKSSDYSFIEETSNNAYQDFLR</sequence>
<feature type="domain" description="ACT-like" evidence="12">
    <location>
        <begin position="437"/>
        <end position="508"/>
    </location>
</feature>